<evidence type="ECO:0000256" key="3">
    <source>
        <dbReference type="PROSITE-ProRule" id="PRU00023"/>
    </source>
</evidence>
<keyword evidence="1" id="KW-0677">Repeat</keyword>
<dbReference type="InterPro" id="IPR002110">
    <property type="entry name" value="Ankyrin_rpt"/>
</dbReference>
<dbReference type="SUPFAM" id="SSF48403">
    <property type="entry name" value="Ankyrin repeat"/>
    <property type="match status" value="1"/>
</dbReference>
<dbReference type="PANTHER" id="PTHR24123">
    <property type="entry name" value="ANKYRIN REPEAT-CONTAINING"/>
    <property type="match status" value="1"/>
</dbReference>
<dbReference type="InterPro" id="IPR036770">
    <property type="entry name" value="Ankyrin_rpt-contain_sf"/>
</dbReference>
<dbReference type="OrthoDB" id="339173at2759"/>
<evidence type="ECO:0000256" key="2">
    <source>
        <dbReference type="ARBA" id="ARBA00023043"/>
    </source>
</evidence>
<feature type="repeat" description="ANK" evidence="3">
    <location>
        <begin position="264"/>
        <end position="296"/>
    </location>
</feature>
<protein>
    <submittedName>
        <fullName evidence="4">Ankyrin repeat-containing protein</fullName>
    </submittedName>
</protein>
<proteinExistence type="predicted"/>
<dbReference type="Pfam" id="PF12796">
    <property type="entry name" value="Ank_2"/>
    <property type="match status" value="1"/>
</dbReference>
<dbReference type="InterPro" id="IPR051165">
    <property type="entry name" value="Multifunctional_ANK_Repeat"/>
</dbReference>
<dbReference type="PROSITE" id="PS50297">
    <property type="entry name" value="ANK_REP_REGION"/>
    <property type="match status" value="1"/>
</dbReference>
<reference evidence="4 5" key="1">
    <citation type="journal article" date="2018" name="Plant J.">
        <title>Genome sequences of Chlorella sorokiniana UTEX 1602 and Micractinium conductrix SAG 241.80: implications to maltose excretion by a green alga.</title>
        <authorList>
            <person name="Arriola M.B."/>
            <person name="Velmurugan N."/>
            <person name="Zhang Y."/>
            <person name="Plunkett M.H."/>
            <person name="Hondzo H."/>
            <person name="Barney B.M."/>
        </authorList>
    </citation>
    <scope>NUCLEOTIDE SEQUENCE [LARGE SCALE GENOMIC DNA]</scope>
    <source>
        <strain evidence="5">UTEX 1602</strain>
    </source>
</reference>
<dbReference type="STRING" id="3076.A0A2P6TXD4"/>
<evidence type="ECO:0000313" key="4">
    <source>
        <dbReference type="EMBL" id="PRW58720.1"/>
    </source>
</evidence>
<sequence length="473" mass="49009">MALLGRDWRGVKATLGEHAVHSLKPQLLADYVADLLSVKHALDSQVPLDSLVLRTRRSDNGSLQPSPGAAAAAAGVQLTTLTKQLQACVLWLQRPSVAGIPPVTAVHTADAVANLMLCAAAAGGHVAAARLVMLLSHSAATTRLGGQLPIHMAASGCHLDCLQALLEAWPATALSTDRHNCLPLHRAAAASQGGERRHHGEAVHLLLAAAPQTVTAMTAQNELALHLAATASRWSKSTDAVEALLSAAPQPGGAAAAAAATDSHGRVALHYAAAAGHLPTLELLLQVAPSTAAAEDEGGDYPLHAAAAAGLPDAVRLLMAAAPEAITAPGRTGLTPIELALGNNTLQHTTGAQRQAAARLLLAAAPAADLLPALQRAGRERGWALIPNAVALHLPLSDDEWDLVPYNLPGLGAALPAALAHSREQTRQLMRHLPRSDLFRLRIGALCLGRAQRRTEMALPPPILQQMLCLSIA</sequence>
<dbReference type="Proteomes" id="UP000239899">
    <property type="component" value="Unassembled WGS sequence"/>
</dbReference>
<accession>A0A2P6TXD4</accession>
<dbReference type="Gene3D" id="1.25.40.20">
    <property type="entry name" value="Ankyrin repeat-containing domain"/>
    <property type="match status" value="2"/>
</dbReference>
<name>A0A2P6TXD4_CHLSO</name>
<evidence type="ECO:0000313" key="5">
    <source>
        <dbReference type="Proteomes" id="UP000239899"/>
    </source>
</evidence>
<evidence type="ECO:0000256" key="1">
    <source>
        <dbReference type="ARBA" id="ARBA00022737"/>
    </source>
</evidence>
<dbReference type="PANTHER" id="PTHR24123:SF33">
    <property type="entry name" value="PROTEIN HOS4"/>
    <property type="match status" value="1"/>
</dbReference>
<gene>
    <name evidence="4" type="ORF">C2E21_2943</name>
</gene>
<keyword evidence="5" id="KW-1185">Reference proteome</keyword>
<dbReference type="EMBL" id="LHPG02000005">
    <property type="protein sequence ID" value="PRW58720.1"/>
    <property type="molecule type" value="Genomic_DNA"/>
</dbReference>
<organism evidence="4 5">
    <name type="scientific">Chlorella sorokiniana</name>
    <name type="common">Freshwater green alga</name>
    <dbReference type="NCBI Taxonomy" id="3076"/>
    <lineage>
        <taxon>Eukaryota</taxon>
        <taxon>Viridiplantae</taxon>
        <taxon>Chlorophyta</taxon>
        <taxon>core chlorophytes</taxon>
        <taxon>Trebouxiophyceae</taxon>
        <taxon>Chlorellales</taxon>
        <taxon>Chlorellaceae</taxon>
        <taxon>Chlorella clade</taxon>
        <taxon>Chlorella</taxon>
    </lineage>
</organism>
<comment type="caution">
    <text evidence="4">The sequence shown here is derived from an EMBL/GenBank/DDBJ whole genome shotgun (WGS) entry which is preliminary data.</text>
</comment>
<dbReference type="AlphaFoldDB" id="A0A2P6TXD4"/>
<dbReference type="SMART" id="SM00248">
    <property type="entry name" value="ANK"/>
    <property type="match status" value="5"/>
</dbReference>
<keyword evidence="2 3" id="KW-0040">ANK repeat</keyword>
<dbReference type="PROSITE" id="PS50088">
    <property type="entry name" value="ANK_REPEAT"/>
    <property type="match status" value="1"/>
</dbReference>